<organism evidence="2 3">
    <name type="scientific">Fuscovulum ytuae</name>
    <dbReference type="NCBI Taxonomy" id="3042299"/>
    <lineage>
        <taxon>Bacteria</taxon>
        <taxon>Pseudomonadati</taxon>
        <taxon>Pseudomonadota</taxon>
        <taxon>Alphaproteobacteria</taxon>
        <taxon>Rhodobacterales</taxon>
        <taxon>Paracoccaceae</taxon>
        <taxon>Fuscovulum</taxon>
    </lineage>
</organism>
<evidence type="ECO:0000256" key="1">
    <source>
        <dbReference type="SAM" id="MobiDB-lite"/>
    </source>
</evidence>
<dbReference type="Pfam" id="PF03567">
    <property type="entry name" value="Sulfotransfer_2"/>
    <property type="match status" value="1"/>
</dbReference>
<evidence type="ECO:0000313" key="2">
    <source>
        <dbReference type="EMBL" id="WGV17800.1"/>
    </source>
</evidence>
<feature type="compositionally biased region" description="Basic and acidic residues" evidence="1">
    <location>
        <begin position="321"/>
        <end position="342"/>
    </location>
</feature>
<dbReference type="Proteomes" id="UP001230978">
    <property type="component" value="Chromosome"/>
</dbReference>
<name>A0ABY8QBY8_9RHOB</name>
<feature type="region of interest" description="Disordered" evidence="1">
    <location>
        <begin position="315"/>
        <end position="342"/>
    </location>
</feature>
<keyword evidence="3" id="KW-1185">Reference proteome</keyword>
<proteinExistence type="predicted"/>
<reference evidence="2 3" key="1">
    <citation type="submission" date="2023-04" db="EMBL/GenBank/DDBJ databases">
        <title>YMD61, complete Genome.</title>
        <authorList>
            <person name="Zhang J."/>
        </authorList>
    </citation>
    <scope>NUCLEOTIDE SEQUENCE [LARGE SCALE GENOMIC DNA]</scope>
    <source>
        <strain evidence="2 3">YMD61</strain>
    </source>
</reference>
<dbReference type="EMBL" id="CP124535">
    <property type="protein sequence ID" value="WGV17800.1"/>
    <property type="molecule type" value="Genomic_DNA"/>
</dbReference>
<dbReference type="InterPro" id="IPR005331">
    <property type="entry name" value="Sulfotransferase"/>
</dbReference>
<gene>
    <name evidence="2" type="ORF">QF092_08485</name>
</gene>
<sequence length="342" mass="38855">MVKSYRSLAAHRLSAVIHFVPGSNLLYMNNAKVACTNVKWSLIDAFAPEAGAVVDNIGWVHRRAETPFAKGPGLAQALKDGNFTVFSMVRHPRRRFISAYFNKVHRPRSPTGIHILESVGLNPERRHKPKAVLRGLLRLQRQDINPHVAPQVVNLFWGSVRYAKVFRLEALKRTGEALVFDDFRLPMADKSRHSTQHKVDLSLFDDEDYEMIDHLYRDDYEAFGYDRDPQTPVSDEVEGRVFEPFLLDLLTHKAPLDVIKSHFGIGPIAMLRQRLNGPPRPLTYLEVGAMIDVLFPNGRLAQLPPRLRDVVTQSAMESEENAERLRQSLAELEARPREKVGG</sequence>
<dbReference type="RefSeq" id="WP_281469384.1">
    <property type="nucleotide sequence ID" value="NZ_CP124535.1"/>
</dbReference>
<evidence type="ECO:0000313" key="3">
    <source>
        <dbReference type="Proteomes" id="UP001230978"/>
    </source>
</evidence>
<protein>
    <submittedName>
        <fullName evidence="2">Sulfotransferase family 2 domain-containing protein</fullName>
    </submittedName>
</protein>
<accession>A0ABY8QBY8</accession>